<name>A0A6L7IZ42_9ACTN</name>
<dbReference type="PANTHER" id="PTHR42999">
    <property type="entry name" value="ANTIBIOTIC RESISTANCE PROTEIN MCBG"/>
    <property type="match status" value="1"/>
</dbReference>
<dbReference type="InterPro" id="IPR052949">
    <property type="entry name" value="PA_immunity-related"/>
</dbReference>
<dbReference type="InterPro" id="IPR001646">
    <property type="entry name" value="5peptide_repeat"/>
</dbReference>
<dbReference type="AlphaFoldDB" id="A0A6L7IZ42"/>
<dbReference type="Pfam" id="PF13599">
    <property type="entry name" value="Pentapeptide_4"/>
    <property type="match status" value="1"/>
</dbReference>
<dbReference type="EMBL" id="CP063310">
    <property type="protein sequence ID" value="QOS69414.1"/>
    <property type="molecule type" value="Genomic_DNA"/>
</dbReference>
<reference evidence="1 2" key="1">
    <citation type="submission" date="2020-10" db="EMBL/GenBank/DDBJ databases">
        <title>Eggerthella sp. nov., isolated from human feces.</title>
        <authorList>
            <person name="Yajun G."/>
        </authorList>
    </citation>
    <scope>NUCLEOTIDE SEQUENCE [LARGE SCALE GENOMIC DNA]</scope>
    <source>
        <strain evidence="1 2">HF-1101</strain>
    </source>
</reference>
<gene>
    <name evidence="1" type="ORF">GS424_006100</name>
</gene>
<organism evidence="1 2">
    <name type="scientific">Eggerthella guodeyinii</name>
    <dbReference type="NCBI Taxonomy" id="2690837"/>
    <lineage>
        <taxon>Bacteria</taxon>
        <taxon>Bacillati</taxon>
        <taxon>Actinomycetota</taxon>
        <taxon>Coriobacteriia</taxon>
        <taxon>Eggerthellales</taxon>
        <taxon>Eggerthellaceae</taxon>
        <taxon>Eggerthella</taxon>
    </lineage>
</organism>
<proteinExistence type="predicted"/>
<accession>A0A6L7IZ42</accession>
<protein>
    <submittedName>
        <fullName evidence="1">Pentapeptide repeat-containing protein</fullName>
    </submittedName>
</protein>
<dbReference type="RefSeq" id="WP_160943186.1">
    <property type="nucleotide sequence ID" value="NZ_CP063310.1"/>
</dbReference>
<dbReference type="Proteomes" id="UP000478463">
    <property type="component" value="Chromosome"/>
</dbReference>
<dbReference type="Gene3D" id="2.160.20.80">
    <property type="entry name" value="E3 ubiquitin-protein ligase SopA"/>
    <property type="match status" value="1"/>
</dbReference>
<dbReference type="SUPFAM" id="SSF141571">
    <property type="entry name" value="Pentapeptide repeat-like"/>
    <property type="match status" value="1"/>
</dbReference>
<sequence>MTEPARAPRPPQPARPDIPGELVDVEDLARWIERSGGDMRASHVHVRGDSAEEADFALLELAESRVEGCSFVGCDFDRAMVADVAFANCDFSNSTFSQANFTRCTFASCKFTGADFLEAVLSRVEVRDSTFAYASLAKGKLEDVRVGTTDFSHADLAELRQRRVEFDDVRFVGTSFFRCSLDGVDLSTCQLADIVLSDAMGELRGCSMDLFQAAGIARRLGVNIKD</sequence>
<dbReference type="KEGG" id="egd:GS424_006100"/>
<evidence type="ECO:0000313" key="1">
    <source>
        <dbReference type="EMBL" id="QOS69414.1"/>
    </source>
</evidence>
<evidence type="ECO:0000313" key="2">
    <source>
        <dbReference type="Proteomes" id="UP000478463"/>
    </source>
</evidence>
<dbReference type="PANTHER" id="PTHR42999:SF1">
    <property type="entry name" value="PENTAPEPTIDE REPEAT-CONTAINING PROTEIN"/>
    <property type="match status" value="1"/>
</dbReference>